<dbReference type="NCBIfam" id="NF038080">
    <property type="entry name" value="PG_bind_siph"/>
    <property type="match status" value="1"/>
</dbReference>
<evidence type="ECO:0000313" key="1">
    <source>
        <dbReference type="EMBL" id="GAA0289453.1"/>
    </source>
</evidence>
<evidence type="ECO:0008006" key="3">
    <source>
        <dbReference type="Google" id="ProtNLM"/>
    </source>
</evidence>
<dbReference type="Proteomes" id="UP001501867">
    <property type="component" value="Unassembled WGS sequence"/>
</dbReference>
<name>A0ABP3F4C3_9ACTN</name>
<dbReference type="InterPro" id="IPR047763">
    <property type="entry name" value="PG_bind_dom_phiBT1-type"/>
</dbReference>
<evidence type="ECO:0000313" key="2">
    <source>
        <dbReference type="Proteomes" id="UP001501867"/>
    </source>
</evidence>
<comment type="caution">
    <text evidence="1">The sequence shown here is derived from an EMBL/GenBank/DDBJ whole genome shotgun (WGS) entry which is preliminary data.</text>
</comment>
<gene>
    <name evidence="1" type="ORF">GCM10010302_29780</name>
</gene>
<sequence length="294" mass="32109">MTDGSGYLTAGTPAAGAPSRLEAPVMSTPRWRQLTDHLMSVPEKVYEGWNSRDGWDNYTRWGEEFGENGVPWCVIFDWCMYHDVGLDAIVPKVDNVSAFASWARARGQWSAYPSVGAWVDFGDGAHTEIVTGFDADTVYTKGGNSIQSGSVDHGQGNGVWSHSNPRRSSYVTGYFAPRYPDGECPPTADPDDPRGGPAVASWRWDPPATSYEPFPGAGFFTNGRRSPVIAALHERLVAVGCDRYRSSADADVWGPGDVRSYRAWQRRLGYTGSDADGVPGPASWARLQVPHVED</sequence>
<keyword evidence="2" id="KW-1185">Reference proteome</keyword>
<dbReference type="InterPro" id="IPR036365">
    <property type="entry name" value="PGBD-like_sf"/>
</dbReference>
<dbReference type="Gene3D" id="1.10.101.10">
    <property type="entry name" value="PGBD-like superfamily/PGBD"/>
    <property type="match status" value="1"/>
</dbReference>
<dbReference type="SUPFAM" id="SSF47090">
    <property type="entry name" value="PGBD-like"/>
    <property type="match status" value="1"/>
</dbReference>
<dbReference type="EMBL" id="BAAABV010000015">
    <property type="protein sequence ID" value="GAA0289453.1"/>
    <property type="molecule type" value="Genomic_DNA"/>
</dbReference>
<accession>A0ABP3F4C3</accession>
<dbReference type="InterPro" id="IPR036366">
    <property type="entry name" value="PGBDSf"/>
</dbReference>
<reference evidence="2" key="1">
    <citation type="journal article" date="2019" name="Int. J. Syst. Evol. Microbiol.">
        <title>The Global Catalogue of Microorganisms (GCM) 10K type strain sequencing project: providing services to taxonomists for standard genome sequencing and annotation.</title>
        <authorList>
            <consortium name="The Broad Institute Genomics Platform"/>
            <consortium name="The Broad Institute Genome Sequencing Center for Infectious Disease"/>
            <person name="Wu L."/>
            <person name="Ma J."/>
        </authorList>
    </citation>
    <scope>NUCLEOTIDE SEQUENCE [LARGE SCALE GENOMIC DNA]</scope>
    <source>
        <strain evidence="2">JCM 4505</strain>
    </source>
</reference>
<protein>
    <recommendedName>
        <fullName evidence="3">Peptidoglycan binding-like domain-containing protein</fullName>
    </recommendedName>
</protein>
<proteinExistence type="predicted"/>
<organism evidence="1 2">
    <name type="scientific">Streptomyces polychromogenes</name>
    <dbReference type="NCBI Taxonomy" id="67342"/>
    <lineage>
        <taxon>Bacteria</taxon>
        <taxon>Bacillati</taxon>
        <taxon>Actinomycetota</taxon>
        <taxon>Actinomycetes</taxon>
        <taxon>Kitasatosporales</taxon>
        <taxon>Streptomycetaceae</taxon>
        <taxon>Streptomyces</taxon>
    </lineage>
</organism>